<sequence length="32" mass="3718">MTLALIVDADTVSDQPLRHQHNDWCFYQISIS</sequence>
<dbReference type="EMBL" id="FPAU01000010">
    <property type="protein sequence ID" value="SFU19050.1"/>
    <property type="molecule type" value="Genomic_DNA"/>
</dbReference>
<name>A0A1I7E540_9ENTR</name>
<keyword evidence="2" id="KW-1185">Reference proteome</keyword>
<evidence type="ECO:0000313" key="2">
    <source>
        <dbReference type="Proteomes" id="UP000199187"/>
    </source>
</evidence>
<dbReference type="Proteomes" id="UP000199187">
    <property type="component" value="Unassembled WGS sequence"/>
</dbReference>
<gene>
    <name evidence="1" type="ORF">SAMN05192562_11022</name>
</gene>
<proteinExistence type="predicted"/>
<protein>
    <submittedName>
        <fullName evidence="1">Uncharacterized protein</fullName>
    </submittedName>
</protein>
<accession>A0A1I7E540</accession>
<organism evidence="1 2">
    <name type="scientific">Kosakonia arachidis</name>
    <dbReference type="NCBI Taxonomy" id="551989"/>
    <lineage>
        <taxon>Bacteria</taxon>
        <taxon>Pseudomonadati</taxon>
        <taxon>Pseudomonadota</taxon>
        <taxon>Gammaproteobacteria</taxon>
        <taxon>Enterobacterales</taxon>
        <taxon>Enterobacteriaceae</taxon>
        <taxon>Kosakonia</taxon>
    </lineage>
</organism>
<reference evidence="2" key="1">
    <citation type="submission" date="2016-10" db="EMBL/GenBank/DDBJ databases">
        <authorList>
            <person name="Varghese N."/>
            <person name="Submissions S."/>
        </authorList>
    </citation>
    <scope>NUCLEOTIDE SEQUENCE [LARGE SCALE GENOMIC DNA]</scope>
    <source>
        <strain evidence="2">Ah-143</strain>
    </source>
</reference>
<evidence type="ECO:0000313" key="1">
    <source>
        <dbReference type="EMBL" id="SFU19050.1"/>
    </source>
</evidence>
<dbReference type="AlphaFoldDB" id="A0A1I7E540"/>